<comment type="similarity">
    <text evidence="3 11">Belongs to the 2-oxoacid dehydrogenase family.</text>
</comment>
<dbReference type="PROSITE" id="PS51826">
    <property type="entry name" value="PSBD"/>
    <property type="match status" value="1"/>
</dbReference>
<dbReference type="InterPro" id="IPR003016">
    <property type="entry name" value="2-oxoA_DH_lipoyl-BS"/>
</dbReference>
<dbReference type="GO" id="GO:0004149">
    <property type="term" value="F:dihydrolipoyllysine-residue succinyltransferase activity"/>
    <property type="evidence" value="ECO:0007669"/>
    <property type="project" value="UniProtKB-UniRule"/>
</dbReference>
<dbReference type="PROSITE" id="PS50968">
    <property type="entry name" value="BIOTINYL_LIPOYL"/>
    <property type="match status" value="1"/>
</dbReference>
<feature type="domain" description="Peripheral subunit-binding (PSBD)" evidence="13">
    <location>
        <begin position="110"/>
        <end position="147"/>
    </location>
</feature>
<dbReference type="Gene3D" id="3.30.559.10">
    <property type="entry name" value="Chloramphenicol acetyltransferase-like domain"/>
    <property type="match status" value="1"/>
</dbReference>
<evidence type="ECO:0000256" key="11">
    <source>
        <dbReference type="RuleBase" id="RU361138"/>
    </source>
</evidence>
<dbReference type="NCBIfam" id="TIGR01347">
    <property type="entry name" value="sucB"/>
    <property type="match status" value="1"/>
</dbReference>
<dbReference type="FunFam" id="3.30.559.10:FF:000007">
    <property type="entry name" value="Dihydrolipoamide acetyltransferase component of pyruvate dehydrogenase complex"/>
    <property type="match status" value="1"/>
</dbReference>
<dbReference type="Gene3D" id="4.10.320.10">
    <property type="entry name" value="E3-binding domain"/>
    <property type="match status" value="1"/>
</dbReference>
<keyword evidence="7 11" id="KW-0808">Transferase</keyword>
<dbReference type="PROSITE" id="PS00189">
    <property type="entry name" value="LIPOYL"/>
    <property type="match status" value="1"/>
</dbReference>
<evidence type="ECO:0000256" key="3">
    <source>
        <dbReference type="ARBA" id="ARBA00007317"/>
    </source>
</evidence>
<dbReference type="InterPro" id="IPR004167">
    <property type="entry name" value="PSBD"/>
</dbReference>
<dbReference type="InterPro" id="IPR000089">
    <property type="entry name" value="Biotin_lipoyl"/>
</dbReference>
<gene>
    <name evidence="14" type="primary">odhB</name>
    <name evidence="14" type="ORF">IPJ38_07195</name>
</gene>
<dbReference type="InterPro" id="IPR006255">
    <property type="entry name" value="SucB"/>
</dbReference>
<name>A0A935K1X0_9RHOO</name>
<evidence type="ECO:0000313" key="14">
    <source>
        <dbReference type="EMBL" id="MBK7414928.1"/>
    </source>
</evidence>
<dbReference type="CDD" id="cd06849">
    <property type="entry name" value="lipoyl_domain"/>
    <property type="match status" value="1"/>
</dbReference>
<dbReference type="Gene3D" id="2.40.50.100">
    <property type="match status" value="1"/>
</dbReference>
<comment type="function">
    <text evidence="1 11">E2 component of the 2-oxoglutarate dehydrogenase (OGDH) complex which catalyzes the second step in the conversion of 2-oxoglutarate to succinyl-CoA and CO(2).</text>
</comment>
<accession>A0A935K1X0</accession>
<evidence type="ECO:0000313" key="15">
    <source>
        <dbReference type="Proteomes" id="UP000739411"/>
    </source>
</evidence>
<evidence type="ECO:0000256" key="2">
    <source>
        <dbReference type="ARBA" id="ARBA00005145"/>
    </source>
</evidence>
<evidence type="ECO:0000256" key="6">
    <source>
        <dbReference type="ARBA" id="ARBA00022532"/>
    </source>
</evidence>
<comment type="caution">
    <text evidence="14">The sequence shown here is derived from an EMBL/GenBank/DDBJ whole genome shotgun (WGS) entry which is preliminary data.</text>
</comment>
<comment type="pathway">
    <text evidence="2 11">Amino-acid degradation; L-lysine degradation via saccharopine pathway; glutaryl-CoA from L-lysine: step 6/6.</text>
</comment>
<evidence type="ECO:0000256" key="5">
    <source>
        <dbReference type="ARBA" id="ARBA00019511"/>
    </source>
</evidence>
<dbReference type="GO" id="GO:0006099">
    <property type="term" value="P:tricarboxylic acid cycle"/>
    <property type="evidence" value="ECO:0007669"/>
    <property type="project" value="UniProtKB-UniRule"/>
</dbReference>
<dbReference type="SUPFAM" id="SSF47005">
    <property type="entry name" value="Peripheral subunit-binding domain of 2-oxo acid dehydrogenase complex"/>
    <property type="match status" value="1"/>
</dbReference>
<evidence type="ECO:0000256" key="7">
    <source>
        <dbReference type="ARBA" id="ARBA00022679"/>
    </source>
</evidence>
<dbReference type="PANTHER" id="PTHR43416:SF5">
    <property type="entry name" value="DIHYDROLIPOYLLYSINE-RESIDUE SUCCINYLTRANSFERASE COMPONENT OF 2-OXOGLUTARATE DEHYDROGENASE COMPLEX, MITOCHONDRIAL"/>
    <property type="match status" value="1"/>
</dbReference>
<reference evidence="14 15" key="1">
    <citation type="submission" date="2020-10" db="EMBL/GenBank/DDBJ databases">
        <title>Connecting structure to function with the recovery of over 1000 high-quality activated sludge metagenome-assembled genomes encoding full-length rRNA genes using long-read sequencing.</title>
        <authorList>
            <person name="Singleton C.M."/>
            <person name="Petriglieri F."/>
            <person name="Kristensen J.M."/>
            <person name="Kirkegaard R.H."/>
            <person name="Michaelsen T.Y."/>
            <person name="Andersen M.H."/>
            <person name="Karst S.M."/>
            <person name="Dueholm M.S."/>
            <person name="Nielsen P.H."/>
            <person name="Albertsen M."/>
        </authorList>
    </citation>
    <scope>NUCLEOTIDE SEQUENCE [LARGE SCALE GENOMIC DNA]</scope>
    <source>
        <strain evidence="14">EsbW_18-Q3-R4-48_BATAC.463</strain>
    </source>
</reference>
<dbReference type="InterPro" id="IPR001078">
    <property type="entry name" value="2-oxoacid_DH_actylTfrase"/>
</dbReference>
<dbReference type="GO" id="GO:0005829">
    <property type="term" value="C:cytosol"/>
    <property type="evidence" value="ECO:0007669"/>
    <property type="project" value="TreeGrafter"/>
</dbReference>
<feature type="domain" description="Lipoyl-binding" evidence="12">
    <location>
        <begin position="3"/>
        <end position="78"/>
    </location>
</feature>
<organism evidence="14 15">
    <name type="scientific">Candidatus Dechloromonas phosphorivorans</name>
    <dbReference type="NCBI Taxonomy" id="2899244"/>
    <lineage>
        <taxon>Bacteria</taxon>
        <taxon>Pseudomonadati</taxon>
        <taxon>Pseudomonadota</taxon>
        <taxon>Betaproteobacteria</taxon>
        <taxon>Rhodocyclales</taxon>
        <taxon>Azonexaceae</taxon>
        <taxon>Dechloromonas</taxon>
    </lineage>
</organism>
<keyword evidence="8 11" id="KW-0450">Lipoyl</keyword>
<evidence type="ECO:0000256" key="10">
    <source>
        <dbReference type="ARBA" id="ARBA00052761"/>
    </source>
</evidence>
<evidence type="ECO:0000259" key="13">
    <source>
        <dbReference type="PROSITE" id="PS51826"/>
    </source>
</evidence>
<sequence length="406" mass="42205">MSIIEVQVPQLSESVAEGTLASWKKKIGEAVARDEILIDIETDKVVLEVPSPGAGVLVEIVKGDGETVVSGELIARIDTEAKAGAAAPAAEAPKAAAAAPAPSAAAPAGTASPSARKILDEKGVAAADVAGSGRGGRVTKEDAVAAAPKSGPVAAPAAAKAALPTPPVTVALGDRTEQRVPMSRLRARIAERLLQSQQTNAILTTFNEVNMGPMMALRKQYGEKFEKAHGVRLGFMGFFVKAACAALQKFPVLNASVDGNDIVYHGFIDIGIAVGSPRGLVVPIIRNADQLSIAEIEKKIAEFGAKAKDGKLTIEELTGGTFSISNGGIFGSMMSTPIINPPQSAILGIHATKDRAMVENGQVVVRPMNYLAMSYDHRIIDGREAVLGLVTMKEALEDPSRLLLGV</sequence>
<comment type="cofactor">
    <cofactor evidence="11">
        <name>(R)-lipoate</name>
        <dbReference type="ChEBI" id="CHEBI:83088"/>
    </cofactor>
    <text evidence="11">Binds 1 lipoyl cofactor covalently.</text>
</comment>
<dbReference type="Pfam" id="PF00198">
    <property type="entry name" value="2-oxoacid_dh"/>
    <property type="match status" value="1"/>
</dbReference>
<proteinExistence type="inferred from homology"/>
<dbReference type="Proteomes" id="UP000739411">
    <property type="component" value="Unassembled WGS sequence"/>
</dbReference>
<dbReference type="Pfam" id="PF00364">
    <property type="entry name" value="Biotin_lipoyl"/>
    <property type="match status" value="1"/>
</dbReference>
<dbReference type="EC" id="2.3.1.61" evidence="4 11"/>
<dbReference type="InterPro" id="IPR011053">
    <property type="entry name" value="Single_hybrid_motif"/>
</dbReference>
<evidence type="ECO:0000256" key="1">
    <source>
        <dbReference type="ARBA" id="ARBA00004052"/>
    </source>
</evidence>
<dbReference type="InterPro" id="IPR036625">
    <property type="entry name" value="E3-bd_dom_sf"/>
</dbReference>
<dbReference type="GO" id="GO:0045252">
    <property type="term" value="C:oxoglutarate dehydrogenase complex"/>
    <property type="evidence" value="ECO:0007669"/>
    <property type="project" value="UniProtKB-UniRule"/>
</dbReference>
<dbReference type="PANTHER" id="PTHR43416">
    <property type="entry name" value="DIHYDROLIPOYLLYSINE-RESIDUE SUCCINYLTRANSFERASE COMPONENT OF 2-OXOGLUTARATE DEHYDROGENASE COMPLEX, MITOCHONDRIAL-RELATED"/>
    <property type="match status" value="1"/>
</dbReference>
<dbReference type="InterPro" id="IPR050537">
    <property type="entry name" value="2-oxoacid_dehydrogenase"/>
</dbReference>
<dbReference type="EMBL" id="JADJMS010000014">
    <property type="protein sequence ID" value="MBK7414928.1"/>
    <property type="molecule type" value="Genomic_DNA"/>
</dbReference>
<evidence type="ECO:0000256" key="4">
    <source>
        <dbReference type="ARBA" id="ARBA00012945"/>
    </source>
</evidence>
<dbReference type="SUPFAM" id="SSF52777">
    <property type="entry name" value="CoA-dependent acyltransferases"/>
    <property type="match status" value="1"/>
</dbReference>
<evidence type="ECO:0000256" key="9">
    <source>
        <dbReference type="ARBA" id="ARBA00023315"/>
    </source>
</evidence>
<dbReference type="SUPFAM" id="SSF51230">
    <property type="entry name" value="Single hybrid motif"/>
    <property type="match status" value="1"/>
</dbReference>
<dbReference type="AlphaFoldDB" id="A0A935K1X0"/>
<dbReference type="NCBIfam" id="NF004309">
    <property type="entry name" value="PRK05704.1"/>
    <property type="match status" value="1"/>
</dbReference>
<keyword evidence="9 11" id="KW-0012">Acyltransferase</keyword>
<dbReference type="GO" id="GO:0033512">
    <property type="term" value="P:L-lysine catabolic process to acetyl-CoA via saccharopine"/>
    <property type="evidence" value="ECO:0007669"/>
    <property type="project" value="UniProtKB-UniRule"/>
</dbReference>
<dbReference type="InterPro" id="IPR023213">
    <property type="entry name" value="CAT-like_dom_sf"/>
</dbReference>
<evidence type="ECO:0000259" key="12">
    <source>
        <dbReference type="PROSITE" id="PS50968"/>
    </source>
</evidence>
<dbReference type="Pfam" id="PF02817">
    <property type="entry name" value="E3_binding"/>
    <property type="match status" value="1"/>
</dbReference>
<comment type="catalytic activity">
    <reaction evidence="10 11">
        <text>N(6)-[(R)-dihydrolipoyl]-L-lysyl-[protein] + succinyl-CoA = N(6)-[(R)-S(8)-succinyldihydrolipoyl]-L-lysyl-[protein] + CoA</text>
        <dbReference type="Rhea" id="RHEA:15213"/>
        <dbReference type="Rhea" id="RHEA-COMP:10475"/>
        <dbReference type="Rhea" id="RHEA-COMP:20092"/>
        <dbReference type="ChEBI" id="CHEBI:57287"/>
        <dbReference type="ChEBI" id="CHEBI:57292"/>
        <dbReference type="ChEBI" id="CHEBI:83100"/>
        <dbReference type="ChEBI" id="CHEBI:83120"/>
        <dbReference type="EC" id="2.3.1.61"/>
    </reaction>
</comment>
<protein>
    <recommendedName>
        <fullName evidence="5 11">Dihydrolipoyllysine-residue succinyltransferase component of 2-oxoglutarate dehydrogenase complex</fullName>
        <ecNumber evidence="4 11">2.3.1.61</ecNumber>
    </recommendedName>
    <alternativeName>
        <fullName evidence="11">2-oxoglutarate dehydrogenase complex component E2</fullName>
    </alternativeName>
</protein>
<evidence type="ECO:0000256" key="8">
    <source>
        <dbReference type="ARBA" id="ARBA00022823"/>
    </source>
</evidence>
<keyword evidence="6 11" id="KW-0816">Tricarboxylic acid cycle</keyword>